<reference evidence="2 3" key="1">
    <citation type="submission" date="2019-03" db="EMBL/GenBank/DDBJ databases">
        <title>Genomic Encyclopedia of Type Strains, Phase IV (KMG-IV): sequencing the most valuable type-strain genomes for metagenomic binning, comparative biology and taxonomic classification.</title>
        <authorList>
            <person name="Goeker M."/>
        </authorList>
    </citation>
    <scope>NUCLEOTIDE SEQUENCE [LARGE SCALE GENOMIC DNA]</scope>
    <source>
        <strain evidence="2 3">DSM 45934</strain>
    </source>
</reference>
<keyword evidence="1" id="KW-1133">Transmembrane helix</keyword>
<dbReference type="EMBL" id="SLWS01000005">
    <property type="protein sequence ID" value="TCO58314.1"/>
    <property type="molecule type" value="Genomic_DNA"/>
</dbReference>
<accession>A0A4R2JGZ0</accession>
<gene>
    <name evidence="2" type="ORF">EV192_105379</name>
</gene>
<feature type="transmembrane region" description="Helical" evidence="1">
    <location>
        <begin position="70"/>
        <end position="90"/>
    </location>
</feature>
<organism evidence="2 3">
    <name type="scientific">Actinocrispum wychmicini</name>
    <dbReference type="NCBI Taxonomy" id="1213861"/>
    <lineage>
        <taxon>Bacteria</taxon>
        <taxon>Bacillati</taxon>
        <taxon>Actinomycetota</taxon>
        <taxon>Actinomycetes</taxon>
        <taxon>Pseudonocardiales</taxon>
        <taxon>Pseudonocardiaceae</taxon>
        <taxon>Actinocrispum</taxon>
    </lineage>
</organism>
<dbReference type="AlphaFoldDB" id="A0A4R2JGZ0"/>
<feature type="transmembrane region" description="Helical" evidence="1">
    <location>
        <begin position="236"/>
        <end position="257"/>
    </location>
</feature>
<protein>
    <submittedName>
        <fullName evidence="2">ABC-2 type transport system permease protein</fullName>
    </submittedName>
</protein>
<dbReference type="GO" id="GO:0140359">
    <property type="term" value="F:ABC-type transporter activity"/>
    <property type="evidence" value="ECO:0007669"/>
    <property type="project" value="InterPro"/>
</dbReference>
<evidence type="ECO:0000313" key="2">
    <source>
        <dbReference type="EMBL" id="TCO58314.1"/>
    </source>
</evidence>
<comment type="caution">
    <text evidence="2">The sequence shown here is derived from an EMBL/GenBank/DDBJ whole genome shotgun (WGS) entry which is preliminary data.</text>
</comment>
<name>A0A4R2JGZ0_9PSEU</name>
<feature type="transmembrane region" description="Helical" evidence="1">
    <location>
        <begin position="123"/>
        <end position="144"/>
    </location>
</feature>
<feature type="transmembrane region" description="Helical" evidence="1">
    <location>
        <begin position="156"/>
        <end position="180"/>
    </location>
</feature>
<keyword evidence="1" id="KW-0472">Membrane</keyword>
<proteinExistence type="predicted"/>
<evidence type="ECO:0000256" key="1">
    <source>
        <dbReference type="SAM" id="Phobius"/>
    </source>
</evidence>
<feature type="transmembrane region" description="Helical" evidence="1">
    <location>
        <begin position="18"/>
        <end position="36"/>
    </location>
</feature>
<keyword evidence="1" id="KW-0812">Transmembrane</keyword>
<dbReference type="Pfam" id="PF12679">
    <property type="entry name" value="ABC2_membrane_2"/>
    <property type="match status" value="1"/>
</dbReference>
<keyword evidence="3" id="KW-1185">Reference proteome</keyword>
<dbReference type="OrthoDB" id="3686802at2"/>
<sequence length="264" mass="27379">MSPRNVYSKTLWDARRSLVAWMVGTAAIAAVYAGFYPQLAGGGMAEAIANFPQAIKDAFRLDDISSAAGYLQSTTFGLLVPLLVMINGIVSGTRALAGDEEAGHLDVLLAHPLSRTRLVLHRFAAVATGAVLTAALVFLAMLAIRDSARLDTVSIGGFAAQALNVALLGCVFAALALAIGAISGRRALTLGITTAIGVLAYAATTVGPQVGAAWTRTLSPFHYYSGGEPLKHGLDWAGSCVLAVTCVVLVAVGVWALRGRDLRS</sequence>
<evidence type="ECO:0000313" key="3">
    <source>
        <dbReference type="Proteomes" id="UP000295680"/>
    </source>
</evidence>
<dbReference type="RefSeq" id="WP_132119778.1">
    <property type="nucleotide sequence ID" value="NZ_SLWS01000005.1"/>
</dbReference>
<dbReference type="GO" id="GO:0005886">
    <property type="term" value="C:plasma membrane"/>
    <property type="evidence" value="ECO:0007669"/>
    <property type="project" value="UniProtKB-SubCell"/>
</dbReference>
<dbReference type="Proteomes" id="UP000295680">
    <property type="component" value="Unassembled WGS sequence"/>
</dbReference>